<comment type="cofactor">
    <cofactor evidence="1">
        <name>heme b</name>
        <dbReference type="ChEBI" id="CHEBI:60344"/>
    </cofactor>
</comment>
<feature type="domain" description="Dyp-type peroxidase C-terminal" evidence="8">
    <location>
        <begin position="142"/>
        <end position="303"/>
    </location>
</feature>
<keyword evidence="10" id="KW-1185">Reference proteome</keyword>
<dbReference type="InterPro" id="IPR006314">
    <property type="entry name" value="Dyp_peroxidase"/>
</dbReference>
<dbReference type="GO" id="GO:0046872">
    <property type="term" value="F:metal ion binding"/>
    <property type="evidence" value="ECO:0007669"/>
    <property type="project" value="UniProtKB-KW"/>
</dbReference>
<evidence type="ECO:0000256" key="5">
    <source>
        <dbReference type="ARBA" id="ARBA00023004"/>
    </source>
</evidence>
<keyword evidence="4" id="KW-0560">Oxidoreductase</keyword>
<feature type="domain" description="Dyp-type peroxidase N-terminal" evidence="7">
    <location>
        <begin position="48"/>
        <end position="138"/>
    </location>
</feature>
<gene>
    <name evidence="9" type="ORF">BHC54_07815</name>
</gene>
<dbReference type="Pfam" id="PF04261">
    <property type="entry name" value="Dyp_perox_N"/>
    <property type="match status" value="1"/>
</dbReference>
<dbReference type="OrthoDB" id="3251355at2"/>
<dbReference type="SUPFAM" id="SSF54909">
    <property type="entry name" value="Dimeric alpha+beta barrel"/>
    <property type="match status" value="1"/>
</dbReference>
<evidence type="ECO:0000259" key="8">
    <source>
        <dbReference type="Pfam" id="PF20628"/>
    </source>
</evidence>
<organism evidence="9 10">
    <name type="scientific">Snodgrassella alvi</name>
    <dbReference type="NCBI Taxonomy" id="1196083"/>
    <lineage>
        <taxon>Bacteria</taxon>
        <taxon>Pseudomonadati</taxon>
        <taxon>Pseudomonadota</taxon>
        <taxon>Betaproteobacteria</taxon>
        <taxon>Neisseriales</taxon>
        <taxon>Neisseriaceae</taxon>
        <taxon>Snodgrassella</taxon>
    </lineage>
</organism>
<dbReference type="InterPro" id="IPR011008">
    <property type="entry name" value="Dimeric_a/b-barrel"/>
</dbReference>
<dbReference type="PANTHER" id="PTHR30521:SF0">
    <property type="entry name" value="DYP-TYPE PEROXIDASE FAMILY PROTEIN"/>
    <property type="match status" value="1"/>
</dbReference>
<keyword evidence="2 9" id="KW-0575">Peroxidase</keyword>
<dbReference type="GO" id="GO:0005829">
    <property type="term" value="C:cytosol"/>
    <property type="evidence" value="ECO:0007669"/>
    <property type="project" value="TreeGrafter"/>
</dbReference>
<evidence type="ECO:0000256" key="1">
    <source>
        <dbReference type="ARBA" id="ARBA00001970"/>
    </source>
</evidence>
<keyword evidence="5" id="KW-0408">Iron</keyword>
<sequence>MTINRIPPVVAYPGKSALFITLGIKDNETAVADVLDFITGFSALIRSLHGRFHDEHFNALMGIGSDAWDRLRPAKPKPKELVPFTEIKGAKHTAVATPGDLFFHIRADRQDICYEMAAMIHEILGEATYPIDEVSGFRYLDGRAIIGFVDGTENPDDERKMDYAVVGDEDPLFRNGSYAFTQKYLHNMQAWRQLSVEEQEKTIGRRRFNDIELSDEEKPQTAHNNVSKVYDAEGNELKIVRANVAFAHPSKNEYGTFFIGYARSFAVTRQMVKQMFTGNAEGHVDRLLDFSTPVSGSLYFIPSPDLMDEFDS</sequence>
<evidence type="ECO:0000256" key="6">
    <source>
        <dbReference type="ARBA" id="ARBA00025737"/>
    </source>
</evidence>
<reference evidence="9" key="1">
    <citation type="journal article" date="2017" name="MBio">
        <title>Type VI secretion-mediated competition in the bee gut microbiome.</title>
        <authorList>
            <person name="Steele M.I."/>
            <person name="Kwong W.K."/>
            <person name="Powell J.E."/>
            <person name="Whiteley M."/>
            <person name="Moran N.A."/>
        </authorList>
    </citation>
    <scope>NUCLEOTIDE SEQUENCE [LARGE SCALE GENOMIC DNA]</scope>
    <source>
        <strain evidence="9">WkB273</strain>
    </source>
</reference>
<keyword evidence="3" id="KW-0479">Metal-binding</keyword>
<protein>
    <submittedName>
        <fullName evidence="9">Peroxidase</fullName>
    </submittedName>
</protein>
<comment type="similarity">
    <text evidence="6">Belongs to the DyP-type peroxidase family.</text>
</comment>
<dbReference type="InterPro" id="IPR048327">
    <property type="entry name" value="Dyp_perox_N"/>
</dbReference>
<evidence type="ECO:0000256" key="4">
    <source>
        <dbReference type="ARBA" id="ARBA00023002"/>
    </source>
</evidence>
<proteinExistence type="inferred from homology"/>
<dbReference type="Pfam" id="PF20628">
    <property type="entry name" value="Dyp_perox_C"/>
    <property type="match status" value="1"/>
</dbReference>
<name>A0A2N9X5I8_9NEIS</name>
<dbReference type="NCBIfam" id="TIGR01413">
    <property type="entry name" value="Dyp_perox_fam"/>
    <property type="match status" value="1"/>
</dbReference>
<comment type="caution">
    <text evidence="9">The sequence shown here is derived from an EMBL/GenBank/DDBJ whole genome shotgun (WGS) entry which is preliminary data.</text>
</comment>
<dbReference type="Proteomes" id="UP000230202">
    <property type="component" value="Unassembled WGS sequence"/>
</dbReference>
<dbReference type="PROSITE" id="PS51404">
    <property type="entry name" value="DYP_PEROXIDASE"/>
    <property type="match status" value="1"/>
</dbReference>
<evidence type="ECO:0000256" key="2">
    <source>
        <dbReference type="ARBA" id="ARBA00022559"/>
    </source>
</evidence>
<dbReference type="RefSeq" id="WP_100139946.1">
    <property type="nucleotide sequence ID" value="NZ_MEIL01000029.1"/>
</dbReference>
<dbReference type="EMBL" id="MEIL01000029">
    <property type="protein sequence ID" value="PIT38441.1"/>
    <property type="molecule type" value="Genomic_DNA"/>
</dbReference>
<evidence type="ECO:0000259" key="7">
    <source>
        <dbReference type="Pfam" id="PF04261"/>
    </source>
</evidence>
<evidence type="ECO:0000313" key="10">
    <source>
        <dbReference type="Proteomes" id="UP000230202"/>
    </source>
</evidence>
<evidence type="ECO:0000256" key="3">
    <source>
        <dbReference type="ARBA" id="ARBA00022723"/>
    </source>
</evidence>
<accession>A0A2N9X5I8</accession>
<dbReference type="GO" id="GO:0004601">
    <property type="term" value="F:peroxidase activity"/>
    <property type="evidence" value="ECO:0007669"/>
    <property type="project" value="UniProtKB-KW"/>
</dbReference>
<dbReference type="InterPro" id="IPR048328">
    <property type="entry name" value="Dyp_perox_C"/>
</dbReference>
<dbReference type="AlphaFoldDB" id="A0A2N9X5I8"/>
<dbReference type="GO" id="GO:0020037">
    <property type="term" value="F:heme binding"/>
    <property type="evidence" value="ECO:0007669"/>
    <property type="project" value="InterPro"/>
</dbReference>
<evidence type="ECO:0000313" key="9">
    <source>
        <dbReference type="EMBL" id="PIT38441.1"/>
    </source>
</evidence>
<dbReference type="PANTHER" id="PTHR30521">
    <property type="entry name" value="DEFERROCHELATASE/PEROXIDASE"/>
    <property type="match status" value="1"/>
</dbReference>